<evidence type="ECO:0000313" key="3">
    <source>
        <dbReference type="EMBL" id="MBB3944692.1"/>
    </source>
</evidence>
<dbReference type="RefSeq" id="WP_183893889.1">
    <property type="nucleotide sequence ID" value="NZ_JACIDV010000002.1"/>
</dbReference>
<dbReference type="InterPro" id="IPR046462">
    <property type="entry name" value="TerL_nuclease"/>
</dbReference>
<dbReference type="Pfam" id="PF20441">
    <property type="entry name" value="TerL_nuclease"/>
    <property type="match status" value="1"/>
</dbReference>
<dbReference type="EMBL" id="JACIDV010000002">
    <property type="protein sequence ID" value="MBB3944692.1"/>
    <property type="molecule type" value="Genomic_DNA"/>
</dbReference>
<gene>
    <name evidence="3" type="ORF">GGQ73_000617</name>
</gene>
<dbReference type="InterPro" id="IPR027417">
    <property type="entry name" value="P-loop_NTPase"/>
</dbReference>
<accession>A0A7W6G0G9</accession>
<dbReference type="AlphaFoldDB" id="A0A7W6G0G9"/>
<dbReference type="InterPro" id="IPR005021">
    <property type="entry name" value="Terminase_largesu-like"/>
</dbReference>
<proteinExistence type="predicted"/>
<evidence type="ECO:0000259" key="1">
    <source>
        <dbReference type="Pfam" id="PF03354"/>
    </source>
</evidence>
<dbReference type="Gene3D" id="3.40.50.300">
    <property type="entry name" value="P-loop containing nucleotide triphosphate hydrolases"/>
    <property type="match status" value="1"/>
</dbReference>
<feature type="domain" description="Terminase large subunit-like endonuclease" evidence="2">
    <location>
        <begin position="271"/>
        <end position="544"/>
    </location>
</feature>
<dbReference type="PANTHER" id="PTHR41287">
    <property type="match status" value="1"/>
</dbReference>
<sequence length="571" mass="63059">MGFASAIKADWKFSCPDWAERLRDGRPIVPDLPLDLDEGNRAVGIFDNLRLPDVPDQPYMADAAGDWFRDIVRAIFGSIDEQGERHVRKVFGLVPKKNSKTTGGAGIMVTALLMNRRPRAEFLLIGPTQDVADTAYQQAAGMIEADPYLAKRFHAIEHKKTIVDRLNKAKLRIKTFDMKVLTGSKPAGVLLDELHVMSSYSYASRVLGQISGGLIPNKESFLIIITTQSDEPPSGVFKSDLQYARGVRDGTITGGNTLPVLYEFPEAMQISKQKPWKDPKNWHMVLPNLGLSITLDRLIEEWEEAQRKGEEEERRWASQHLNVEIGLALHSDRWIGADYWEAAADKRITLQYLIDECDVIAVGGDVGGLLDLWGLAAIGRHKVTRHWLLWAKAWAQPSVLTRHPEIVEKLNDFERDGDLVICKRVTQDVEEAAAIIASLRDAGKLPEVGAIGLDPNGVTALLEELAGYEIVDPMVKAVSQGYKLSASIFGIERKLADGTMKHCGSGLLTWCVQNACATQRGSNIYIDKKTASSKIDPLVAAFNAGELMGRNPEASGNAGMDDYFREMAGAQ</sequence>
<comment type="caution">
    <text evidence="3">The sequence shown here is derived from an EMBL/GenBank/DDBJ whole genome shotgun (WGS) entry which is preliminary data.</text>
</comment>
<keyword evidence="4" id="KW-1185">Reference proteome</keyword>
<evidence type="ECO:0000313" key="4">
    <source>
        <dbReference type="Proteomes" id="UP000565286"/>
    </source>
</evidence>
<protein>
    <submittedName>
        <fullName evidence="3">Phage terminase large subunit-like protein</fullName>
    </submittedName>
</protein>
<organism evidence="3 4">
    <name type="scientific">Rhizobium skierniewicense</name>
    <dbReference type="NCBI Taxonomy" id="984260"/>
    <lineage>
        <taxon>Bacteria</taxon>
        <taxon>Pseudomonadati</taxon>
        <taxon>Pseudomonadota</taxon>
        <taxon>Alphaproteobacteria</taxon>
        <taxon>Hyphomicrobiales</taxon>
        <taxon>Rhizobiaceae</taxon>
        <taxon>Rhizobium/Agrobacterium group</taxon>
        <taxon>Rhizobium</taxon>
    </lineage>
</organism>
<dbReference type="InterPro" id="IPR046461">
    <property type="entry name" value="TerL_ATPase"/>
</dbReference>
<feature type="domain" description="Terminase large subunit-like ATPase" evidence="1">
    <location>
        <begin position="68"/>
        <end position="233"/>
    </location>
</feature>
<name>A0A7W6G0G9_9HYPH</name>
<dbReference type="PANTHER" id="PTHR41287:SF1">
    <property type="entry name" value="PROTEIN YMFN"/>
    <property type="match status" value="1"/>
</dbReference>
<evidence type="ECO:0000259" key="2">
    <source>
        <dbReference type="Pfam" id="PF20441"/>
    </source>
</evidence>
<reference evidence="3 4" key="1">
    <citation type="submission" date="2020-08" db="EMBL/GenBank/DDBJ databases">
        <title>Genomic Encyclopedia of Type Strains, Phase IV (KMG-IV): sequencing the most valuable type-strain genomes for metagenomic binning, comparative biology and taxonomic classification.</title>
        <authorList>
            <person name="Goeker M."/>
        </authorList>
    </citation>
    <scope>NUCLEOTIDE SEQUENCE [LARGE SCALE GENOMIC DNA]</scope>
    <source>
        <strain evidence="3 4">DSM 26438</strain>
    </source>
</reference>
<dbReference type="GO" id="GO:0004519">
    <property type="term" value="F:endonuclease activity"/>
    <property type="evidence" value="ECO:0007669"/>
    <property type="project" value="InterPro"/>
</dbReference>
<dbReference type="Pfam" id="PF03354">
    <property type="entry name" value="TerL_ATPase"/>
    <property type="match status" value="1"/>
</dbReference>
<dbReference type="Proteomes" id="UP000565286">
    <property type="component" value="Unassembled WGS sequence"/>
</dbReference>